<name>A0A7X4W5G4_9GAMM</name>
<dbReference type="Pfam" id="PF09361">
    <property type="entry name" value="Phasin_2"/>
    <property type="match status" value="1"/>
</dbReference>
<sequence length="151" mass="16304">MTNAFNFDSKQFDTAQLESLFFAPARAYAALSIDLTEKLVNAQLEATKAYTDTSLAQLRNLVEVKDAEGLKSYLEGQQQVAKELTERLKGDAEKVVALQQEFVQESQKLTESSVKQVQESAKQVTESAASATSKAAKEAAPAAKAKTAAQA</sequence>
<feature type="compositionally biased region" description="Low complexity" evidence="1">
    <location>
        <begin position="125"/>
        <end position="151"/>
    </location>
</feature>
<reference evidence="3 4" key="1">
    <citation type="submission" date="2019-12" db="EMBL/GenBank/DDBJ databases">
        <title>Draft genome sequencing of Halomonas alimentaria DSM 15356.</title>
        <authorList>
            <person name="Pandiyan K."/>
            <person name="Kushwaha P."/>
            <person name="Gowdham M."/>
            <person name="Chakdar H."/>
            <person name="Singh A."/>
            <person name="Kumar M."/>
            <person name="Saxena A.K."/>
        </authorList>
    </citation>
    <scope>NUCLEOTIDE SEQUENCE [LARGE SCALE GENOMIC DNA]</scope>
    <source>
        <strain evidence="3 4">DSM 15356</strain>
    </source>
</reference>
<evidence type="ECO:0000259" key="2">
    <source>
        <dbReference type="Pfam" id="PF09361"/>
    </source>
</evidence>
<dbReference type="Proteomes" id="UP000487929">
    <property type="component" value="Unassembled WGS sequence"/>
</dbReference>
<proteinExistence type="predicted"/>
<feature type="region of interest" description="Disordered" evidence="1">
    <location>
        <begin position="114"/>
        <end position="151"/>
    </location>
</feature>
<protein>
    <submittedName>
        <fullName evidence="3">Phasin family protein</fullName>
    </submittedName>
</protein>
<dbReference type="AlphaFoldDB" id="A0A7X4W5G4"/>
<dbReference type="OrthoDB" id="5796765at2"/>
<dbReference type="EMBL" id="WUTT01000001">
    <property type="protein sequence ID" value="NAW34747.1"/>
    <property type="molecule type" value="Genomic_DNA"/>
</dbReference>
<evidence type="ECO:0000256" key="1">
    <source>
        <dbReference type="SAM" id="MobiDB-lite"/>
    </source>
</evidence>
<organism evidence="3 4">
    <name type="scientific">Halomonas alimentaria</name>
    <dbReference type="NCBI Taxonomy" id="147248"/>
    <lineage>
        <taxon>Bacteria</taxon>
        <taxon>Pseudomonadati</taxon>
        <taxon>Pseudomonadota</taxon>
        <taxon>Gammaproteobacteria</taxon>
        <taxon>Oceanospirillales</taxon>
        <taxon>Halomonadaceae</taxon>
        <taxon>Halomonas</taxon>
    </lineage>
</organism>
<feature type="compositionally biased region" description="Polar residues" evidence="1">
    <location>
        <begin position="114"/>
        <end position="124"/>
    </location>
</feature>
<comment type="caution">
    <text evidence="3">The sequence shown here is derived from an EMBL/GenBank/DDBJ whole genome shotgun (WGS) entry which is preliminary data.</text>
</comment>
<evidence type="ECO:0000313" key="3">
    <source>
        <dbReference type="EMBL" id="NAW34747.1"/>
    </source>
</evidence>
<keyword evidence="4" id="KW-1185">Reference proteome</keyword>
<feature type="domain" description="Phasin" evidence="2">
    <location>
        <begin position="22"/>
        <end position="113"/>
    </location>
</feature>
<gene>
    <name evidence="3" type="ORF">GRB96_10005</name>
</gene>
<dbReference type="InterPro" id="IPR018968">
    <property type="entry name" value="Phasin"/>
</dbReference>
<evidence type="ECO:0000313" key="4">
    <source>
        <dbReference type="Proteomes" id="UP000487929"/>
    </source>
</evidence>
<accession>A0A7X4W5G4</accession>
<dbReference type="RefSeq" id="WP_161432001.1">
    <property type="nucleotide sequence ID" value="NZ_WUTT01000001.1"/>
</dbReference>